<name>A6FYC3_9BACT</name>
<evidence type="ECO:0000256" key="2">
    <source>
        <dbReference type="SAM" id="SignalP"/>
    </source>
</evidence>
<feature type="signal peptide" evidence="2">
    <location>
        <begin position="1"/>
        <end position="24"/>
    </location>
</feature>
<dbReference type="OrthoDB" id="5518959at2"/>
<dbReference type="PROSITE" id="PS51257">
    <property type="entry name" value="PROKAR_LIPOPROTEIN"/>
    <property type="match status" value="1"/>
</dbReference>
<dbReference type="EMBL" id="ABCS01000003">
    <property type="protein sequence ID" value="EDM81502.1"/>
    <property type="molecule type" value="Genomic_DNA"/>
</dbReference>
<reference evidence="3 4" key="1">
    <citation type="submission" date="2007-06" db="EMBL/GenBank/DDBJ databases">
        <authorList>
            <person name="Shimkets L."/>
            <person name="Ferriera S."/>
            <person name="Johnson J."/>
            <person name="Kravitz S."/>
            <person name="Beeson K."/>
            <person name="Sutton G."/>
            <person name="Rogers Y.-H."/>
            <person name="Friedman R."/>
            <person name="Frazier M."/>
            <person name="Venter J.C."/>
        </authorList>
    </citation>
    <scope>NUCLEOTIDE SEQUENCE [LARGE SCALE GENOMIC DNA]</scope>
    <source>
        <strain evidence="3 4">SIR-1</strain>
    </source>
</reference>
<dbReference type="STRING" id="391625.PPSIR1_39965"/>
<organism evidence="3 4">
    <name type="scientific">Plesiocystis pacifica SIR-1</name>
    <dbReference type="NCBI Taxonomy" id="391625"/>
    <lineage>
        <taxon>Bacteria</taxon>
        <taxon>Pseudomonadati</taxon>
        <taxon>Myxococcota</taxon>
        <taxon>Polyangia</taxon>
        <taxon>Nannocystales</taxon>
        <taxon>Nannocystaceae</taxon>
        <taxon>Plesiocystis</taxon>
    </lineage>
</organism>
<accession>A6FYC3</accession>
<protein>
    <recommendedName>
        <fullName evidence="5">DUF4398 domain-containing protein</fullName>
    </recommendedName>
</protein>
<gene>
    <name evidence="3" type="ORF">PPSIR1_39965</name>
</gene>
<evidence type="ECO:0000313" key="4">
    <source>
        <dbReference type="Proteomes" id="UP000005801"/>
    </source>
</evidence>
<sequence length="122" mass="13450">MRRPLPWTRLAPALLALALTSACMENGNDYYAEGLRLLGEAERGACDLGFDAASGQAVINASRISTCLEKTKEGLAQLEKAKELGVDHRESNELLEKTRAEVAQMESMLKMVSRMENTQHLD</sequence>
<keyword evidence="1" id="KW-0175">Coiled coil</keyword>
<dbReference type="AlphaFoldDB" id="A6FYC3"/>
<dbReference type="RefSeq" id="WP_006969472.1">
    <property type="nucleotide sequence ID" value="NZ_ABCS01000003.1"/>
</dbReference>
<feature type="chain" id="PRO_5002697290" description="DUF4398 domain-containing protein" evidence="2">
    <location>
        <begin position="25"/>
        <end position="122"/>
    </location>
</feature>
<comment type="caution">
    <text evidence="3">The sequence shown here is derived from an EMBL/GenBank/DDBJ whole genome shotgun (WGS) entry which is preliminary data.</text>
</comment>
<dbReference type="Proteomes" id="UP000005801">
    <property type="component" value="Unassembled WGS sequence"/>
</dbReference>
<proteinExistence type="predicted"/>
<evidence type="ECO:0000313" key="3">
    <source>
        <dbReference type="EMBL" id="EDM81502.1"/>
    </source>
</evidence>
<feature type="coiled-coil region" evidence="1">
    <location>
        <begin position="88"/>
        <end position="115"/>
    </location>
</feature>
<keyword evidence="4" id="KW-1185">Reference proteome</keyword>
<evidence type="ECO:0000256" key="1">
    <source>
        <dbReference type="SAM" id="Coils"/>
    </source>
</evidence>
<keyword evidence="2" id="KW-0732">Signal</keyword>
<evidence type="ECO:0008006" key="5">
    <source>
        <dbReference type="Google" id="ProtNLM"/>
    </source>
</evidence>